<dbReference type="CDD" id="cd01107">
    <property type="entry name" value="HTH_BmrR"/>
    <property type="match status" value="1"/>
</dbReference>
<keyword evidence="7" id="KW-1185">Reference proteome</keyword>
<dbReference type="SMART" id="SM00871">
    <property type="entry name" value="AraC_E_bind"/>
    <property type="match status" value="1"/>
</dbReference>
<evidence type="ECO:0000256" key="3">
    <source>
        <dbReference type="ARBA" id="ARBA00023125"/>
    </source>
</evidence>
<dbReference type="GO" id="GO:0003700">
    <property type="term" value="F:DNA-binding transcription factor activity"/>
    <property type="evidence" value="ECO:0007669"/>
    <property type="project" value="InterPro"/>
</dbReference>
<accession>A0A151AND6</accession>
<protein>
    <submittedName>
        <fullName evidence="6">HTH-type transcriptional regulator HmrR</fullName>
    </submittedName>
</protein>
<keyword evidence="1" id="KW-0678">Repressor</keyword>
<proteinExistence type="predicted"/>
<dbReference type="PROSITE" id="PS50937">
    <property type="entry name" value="HTH_MERR_2"/>
    <property type="match status" value="1"/>
</dbReference>
<keyword evidence="3" id="KW-0238">DNA-binding</keyword>
<organism evidence="6 7">
    <name type="scientific">Clostridium colicanis DSM 13634</name>
    <dbReference type="NCBI Taxonomy" id="1121305"/>
    <lineage>
        <taxon>Bacteria</taxon>
        <taxon>Bacillati</taxon>
        <taxon>Bacillota</taxon>
        <taxon>Clostridia</taxon>
        <taxon>Eubacteriales</taxon>
        <taxon>Clostridiaceae</taxon>
        <taxon>Clostridium</taxon>
    </lineage>
</organism>
<evidence type="ECO:0000256" key="4">
    <source>
        <dbReference type="ARBA" id="ARBA00023163"/>
    </source>
</evidence>
<gene>
    <name evidence="6" type="primary">hmrR</name>
    <name evidence="6" type="ORF">CLCOL_12620</name>
</gene>
<evidence type="ECO:0000313" key="6">
    <source>
        <dbReference type="EMBL" id="KYH29125.1"/>
    </source>
</evidence>
<dbReference type="InterPro" id="IPR011256">
    <property type="entry name" value="Reg_factor_effector_dom_sf"/>
</dbReference>
<dbReference type="PANTHER" id="PTHR30204">
    <property type="entry name" value="REDOX-CYCLING DRUG-SENSING TRANSCRIPTIONAL ACTIVATOR SOXR"/>
    <property type="match status" value="1"/>
</dbReference>
<name>A0A151AND6_9CLOT</name>
<evidence type="ECO:0000259" key="5">
    <source>
        <dbReference type="PROSITE" id="PS50937"/>
    </source>
</evidence>
<dbReference type="InterPro" id="IPR000551">
    <property type="entry name" value="MerR-type_HTH_dom"/>
</dbReference>
<feature type="domain" description="HTH merR-type" evidence="5">
    <location>
        <begin position="6"/>
        <end position="76"/>
    </location>
</feature>
<keyword evidence="4" id="KW-0804">Transcription</keyword>
<dbReference type="Pfam" id="PF06445">
    <property type="entry name" value="GyrI-like"/>
    <property type="match status" value="1"/>
</dbReference>
<dbReference type="InterPro" id="IPR047057">
    <property type="entry name" value="MerR_fam"/>
</dbReference>
<dbReference type="GO" id="GO:0003677">
    <property type="term" value="F:DNA binding"/>
    <property type="evidence" value="ECO:0007669"/>
    <property type="project" value="UniProtKB-KW"/>
</dbReference>
<dbReference type="Gene3D" id="1.10.1660.10">
    <property type="match status" value="1"/>
</dbReference>
<dbReference type="RefSeq" id="WP_061858130.1">
    <property type="nucleotide sequence ID" value="NZ_LTBB01000005.1"/>
</dbReference>
<dbReference type="AlphaFoldDB" id="A0A151AND6"/>
<reference evidence="6 7" key="1">
    <citation type="submission" date="2016-02" db="EMBL/GenBank/DDBJ databases">
        <title>Genome sequence of Clostridium colicanis DSM 13634.</title>
        <authorList>
            <person name="Poehlein A."/>
            <person name="Daniel R."/>
        </authorList>
    </citation>
    <scope>NUCLEOTIDE SEQUENCE [LARGE SCALE GENOMIC DNA]</scope>
    <source>
        <strain evidence="6 7">DSM 13634</strain>
    </source>
</reference>
<evidence type="ECO:0000256" key="1">
    <source>
        <dbReference type="ARBA" id="ARBA00022491"/>
    </source>
</evidence>
<dbReference type="SUPFAM" id="SSF46955">
    <property type="entry name" value="Putative DNA-binding domain"/>
    <property type="match status" value="1"/>
</dbReference>
<evidence type="ECO:0000256" key="2">
    <source>
        <dbReference type="ARBA" id="ARBA00023015"/>
    </source>
</evidence>
<dbReference type="InterPro" id="IPR010499">
    <property type="entry name" value="AraC_E-bd"/>
</dbReference>
<dbReference type="SMART" id="SM00422">
    <property type="entry name" value="HTH_MERR"/>
    <property type="match status" value="1"/>
</dbReference>
<dbReference type="InterPro" id="IPR009061">
    <property type="entry name" value="DNA-bd_dom_put_sf"/>
</dbReference>
<dbReference type="Proteomes" id="UP000075374">
    <property type="component" value="Unassembled WGS sequence"/>
</dbReference>
<dbReference type="SUPFAM" id="SSF55136">
    <property type="entry name" value="Probable bacterial effector-binding domain"/>
    <property type="match status" value="1"/>
</dbReference>
<dbReference type="PANTHER" id="PTHR30204:SF69">
    <property type="entry name" value="MERR-FAMILY TRANSCRIPTIONAL REGULATOR"/>
    <property type="match status" value="1"/>
</dbReference>
<dbReference type="Gene3D" id="3.20.80.10">
    <property type="entry name" value="Regulatory factor, effector binding domain"/>
    <property type="match status" value="1"/>
</dbReference>
<dbReference type="Pfam" id="PF13411">
    <property type="entry name" value="MerR_1"/>
    <property type="match status" value="1"/>
</dbReference>
<keyword evidence="2" id="KW-0805">Transcription regulation</keyword>
<dbReference type="InterPro" id="IPR029442">
    <property type="entry name" value="GyrI-like"/>
</dbReference>
<evidence type="ECO:0000313" key="7">
    <source>
        <dbReference type="Proteomes" id="UP000075374"/>
    </source>
</evidence>
<comment type="caution">
    <text evidence="6">The sequence shown here is derived from an EMBL/GenBank/DDBJ whole genome shotgun (WGS) entry which is preliminary data.</text>
</comment>
<dbReference type="STRING" id="1121305.CLCOL_12620"/>
<sequence>MRRGDKYLIGEVEKICNVPKKTLRYYDSIGLVVPELRDEGNNYRYYSKNQMVTICIIRRLRMLGFSIEEIREILNDNKAETLKKNIERKLMEMSKQINDLEKKYYDTCVFLERLKKGSDMISYCDKDNSFNTDIHIEEIPEVDLVFTKKLMKNYSNEEVSLERWVEIINLCNDLQLKSKGSIIVTYHSKPLEQFLYKDSLVEFGMCIESPTKYENCRKFGGFTAVTTTHIGNYSNIVNTHIKMIQWINKNGYKIAGNISEEFIISPLDVNNVDEHITKVIIPVTKA</sequence>
<dbReference type="PATRIC" id="fig|1121305.3.peg.1264"/>
<dbReference type="EMBL" id="LTBB01000005">
    <property type="protein sequence ID" value="KYH29125.1"/>
    <property type="molecule type" value="Genomic_DNA"/>
</dbReference>